<name>A0ABU0SLY3_9ACTN</name>
<accession>A0ABU0SLY3</accession>
<reference evidence="2 3" key="1">
    <citation type="submission" date="2023-07" db="EMBL/GenBank/DDBJ databases">
        <title>Comparative genomics of wheat-associated soil bacteria to identify genetic determinants of phenazine resistance.</title>
        <authorList>
            <person name="Mouncey N."/>
        </authorList>
    </citation>
    <scope>NUCLEOTIDE SEQUENCE [LARGE SCALE GENOMIC DNA]</scope>
    <source>
        <strain evidence="2 3">V2I4</strain>
    </source>
</reference>
<feature type="compositionally biased region" description="Basic and acidic residues" evidence="1">
    <location>
        <begin position="14"/>
        <end position="29"/>
    </location>
</feature>
<organism evidence="2 3">
    <name type="scientific">Streptomyces umbrinus</name>
    <dbReference type="NCBI Taxonomy" id="67370"/>
    <lineage>
        <taxon>Bacteria</taxon>
        <taxon>Bacillati</taxon>
        <taxon>Actinomycetota</taxon>
        <taxon>Actinomycetes</taxon>
        <taxon>Kitasatosporales</taxon>
        <taxon>Streptomycetaceae</taxon>
        <taxon>Streptomyces</taxon>
        <taxon>Streptomyces phaeochromogenes group</taxon>
    </lineage>
</organism>
<protein>
    <submittedName>
        <fullName evidence="2">Crotonobetainyl-CoA:carnitine CoA-transferase CaiB-like acyl-CoA transferase</fullName>
    </submittedName>
</protein>
<proteinExistence type="predicted"/>
<dbReference type="RefSeq" id="WP_307519847.1">
    <property type="nucleotide sequence ID" value="NZ_JAUSZI010000002.1"/>
</dbReference>
<evidence type="ECO:0000313" key="2">
    <source>
        <dbReference type="EMBL" id="MDQ1024573.1"/>
    </source>
</evidence>
<comment type="caution">
    <text evidence="2">The sequence shown here is derived from an EMBL/GenBank/DDBJ whole genome shotgun (WGS) entry which is preliminary data.</text>
</comment>
<dbReference type="Proteomes" id="UP001230328">
    <property type="component" value="Unassembled WGS sequence"/>
</dbReference>
<dbReference type="EMBL" id="JAUSZI010000002">
    <property type="protein sequence ID" value="MDQ1024573.1"/>
    <property type="molecule type" value="Genomic_DNA"/>
</dbReference>
<sequence>MRRTQDSPRWQGLRRREVWRSADGPDRARCLQRRATPGALSSAPGDTARTAPSAGHTTPTALGGPSENAHGALGTTENAHTMAPQPP</sequence>
<evidence type="ECO:0000313" key="3">
    <source>
        <dbReference type="Proteomes" id="UP001230328"/>
    </source>
</evidence>
<feature type="region of interest" description="Disordered" evidence="1">
    <location>
        <begin position="1"/>
        <end position="87"/>
    </location>
</feature>
<gene>
    <name evidence="2" type="ORF">QF035_002155</name>
</gene>
<evidence type="ECO:0000256" key="1">
    <source>
        <dbReference type="SAM" id="MobiDB-lite"/>
    </source>
</evidence>
<keyword evidence="3" id="KW-1185">Reference proteome</keyword>